<dbReference type="InterPro" id="IPR019595">
    <property type="entry name" value="DUF2470"/>
</dbReference>
<gene>
    <name evidence="3" type="ORF">F0Q34_06765</name>
</gene>
<dbReference type="Gene3D" id="3.20.180.10">
    <property type="entry name" value="PNP-oxidase-like"/>
    <property type="match status" value="1"/>
</dbReference>
<dbReference type="SUPFAM" id="SSF50475">
    <property type="entry name" value="FMN-binding split barrel"/>
    <property type="match status" value="1"/>
</dbReference>
<dbReference type="GO" id="GO:0005737">
    <property type="term" value="C:cytoplasm"/>
    <property type="evidence" value="ECO:0007669"/>
    <property type="project" value="UniProtKB-ARBA"/>
</dbReference>
<dbReference type="Pfam" id="PF01243">
    <property type="entry name" value="PNPOx_N"/>
    <property type="match status" value="1"/>
</dbReference>
<name>A0A5B2TJ39_9PROT</name>
<dbReference type="Proteomes" id="UP000322110">
    <property type="component" value="Unassembled WGS sequence"/>
</dbReference>
<dbReference type="InterPro" id="IPR012349">
    <property type="entry name" value="Split_barrel_FMN-bd"/>
</dbReference>
<evidence type="ECO:0000259" key="1">
    <source>
        <dbReference type="Pfam" id="PF01243"/>
    </source>
</evidence>
<proteinExistence type="predicted"/>
<accession>A0A5B2TJ39</accession>
<dbReference type="InterPro" id="IPR011576">
    <property type="entry name" value="Pyridox_Oxase_N"/>
</dbReference>
<evidence type="ECO:0000313" key="4">
    <source>
        <dbReference type="Proteomes" id="UP000322110"/>
    </source>
</evidence>
<organism evidence="3 4">
    <name type="scientific">Teichococcus oryzae</name>
    <dbReference type="NCBI Taxonomy" id="1608942"/>
    <lineage>
        <taxon>Bacteria</taxon>
        <taxon>Pseudomonadati</taxon>
        <taxon>Pseudomonadota</taxon>
        <taxon>Alphaproteobacteria</taxon>
        <taxon>Acetobacterales</taxon>
        <taxon>Roseomonadaceae</taxon>
        <taxon>Roseomonas</taxon>
    </lineage>
</organism>
<protein>
    <submittedName>
        <fullName evidence="3">DUF2470 domain-containing protein</fullName>
    </submittedName>
</protein>
<feature type="domain" description="Pyridoxamine 5'-phosphate oxidase N-terminal" evidence="1">
    <location>
        <begin position="10"/>
        <end position="133"/>
    </location>
</feature>
<dbReference type="Gene3D" id="2.30.110.10">
    <property type="entry name" value="Electron Transport, Fmn-binding Protein, Chain A"/>
    <property type="match status" value="1"/>
</dbReference>
<reference evidence="3 4" key="1">
    <citation type="journal article" date="2015" name="Int. J. Syst. Evol. Microbiol.">
        <title>Roseomonas oryzae sp. nov., isolated from paddy rhizosphere soil.</title>
        <authorList>
            <person name="Ramaprasad E.V."/>
            <person name="Sasikala Ch."/>
            <person name="Ramana Ch.V."/>
        </authorList>
    </citation>
    <scope>NUCLEOTIDE SEQUENCE [LARGE SCALE GENOMIC DNA]</scope>
    <source>
        <strain evidence="3 4">KCTC 42542</strain>
    </source>
</reference>
<evidence type="ECO:0000313" key="3">
    <source>
        <dbReference type="EMBL" id="KAA2214123.1"/>
    </source>
</evidence>
<dbReference type="InterPro" id="IPR037119">
    <property type="entry name" value="Haem_oxidase_HugZ-like_sf"/>
</dbReference>
<comment type="caution">
    <text evidence="3">The sequence shown here is derived from an EMBL/GenBank/DDBJ whole genome shotgun (WGS) entry which is preliminary data.</text>
</comment>
<feature type="domain" description="DUF2470" evidence="2">
    <location>
        <begin position="163"/>
        <end position="232"/>
    </location>
</feature>
<keyword evidence="4" id="KW-1185">Reference proteome</keyword>
<dbReference type="PANTHER" id="PTHR13343">
    <property type="entry name" value="CREG1 PROTEIN"/>
    <property type="match status" value="1"/>
</dbReference>
<dbReference type="EMBL" id="VUKA01000002">
    <property type="protein sequence ID" value="KAA2214123.1"/>
    <property type="molecule type" value="Genomic_DNA"/>
</dbReference>
<evidence type="ECO:0000259" key="2">
    <source>
        <dbReference type="Pfam" id="PF10615"/>
    </source>
</evidence>
<dbReference type="PANTHER" id="PTHR13343:SF17">
    <property type="entry name" value="CELLULAR REPRESSOR OF E1A-STIMULATED GENES, ISOFORM A"/>
    <property type="match status" value="1"/>
</dbReference>
<dbReference type="Pfam" id="PF10615">
    <property type="entry name" value="DUF2470"/>
    <property type="match status" value="1"/>
</dbReference>
<dbReference type="OrthoDB" id="9814594at2"/>
<sequence>MDKAEAGWMARALLRGARSAVLATQREGQPFASLVTPAMAPDLSPLMWLSSLSEHTRQLLREPRCALFVQGAATEANPQTAPRVTVTGLAERVEDHHIPALKARWLALHPYAELYAGFSDFALWRMKPEGLQVVGGFAAAFRLRPAEWLPDAASVHAVAEAETAACEHMNVDHPDILENMAICLAGQQPGPWRMVAVDVDGCDLIADDHRHCRVAFKLPVVDAASLRDALVAASAEARARIKN</sequence>
<dbReference type="AlphaFoldDB" id="A0A5B2TJ39"/>